<dbReference type="CDD" id="cd01647">
    <property type="entry name" value="RT_LTR"/>
    <property type="match status" value="1"/>
</dbReference>
<dbReference type="SUPFAM" id="SSF56672">
    <property type="entry name" value="DNA/RNA polymerases"/>
    <property type="match status" value="1"/>
</dbReference>
<dbReference type="EC" id="2.7.7.49" evidence="1"/>
<feature type="compositionally biased region" description="Basic residues" evidence="3">
    <location>
        <begin position="461"/>
        <end position="470"/>
    </location>
</feature>
<dbReference type="GO" id="GO:0003964">
    <property type="term" value="F:RNA-directed DNA polymerase activity"/>
    <property type="evidence" value="ECO:0007669"/>
    <property type="project" value="UniProtKB-EC"/>
</dbReference>
<feature type="domain" description="Reverse transcriptase" evidence="4">
    <location>
        <begin position="12"/>
        <end position="97"/>
    </location>
</feature>
<proteinExistence type="predicted"/>
<dbReference type="EMBL" id="JAANIA010002843">
    <property type="protein sequence ID" value="KAG5309148.1"/>
    <property type="molecule type" value="Genomic_DNA"/>
</dbReference>
<dbReference type="Pfam" id="PF17921">
    <property type="entry name" value="Integrase_H2C2"/>
    <property type="match status" value="1"/>
</dbReference>
<evidence type="ECO:0000259" key="4">
    <source>
        <dbReference type="Pfam" id="PF00078"/>
    </source>
</evidence>
<evidence type="ECO:0000256" key="1">
    <source>
        <dbReference type="ARBA" id="ARBA00012493"/>
    </source>
</evidence>
<organism evidence="7 8">
    <name type="scientific">Pseudoatta argentina</name>
    <dbReference type="NCBI Taxonomy" id="621737"/>
    <lineage>
        <taxon>Eukaryota</taxon>
        <taxon>Metazoa</taxon>
        <taxon>Ecdysozoa</taxon>
        <taxon>Arthropoda</taxon>
        <taxon>Hexapoda</taxon>
        <taxon>Insecta</taxon>
        <taxon>Pterygota</taxon>
        <taxon>Neoptera</taxon>
        <taxon>Endopterygota</taxon>
        <taxon>Hymenoptera</taxon>
        <taxon>Apocrita</taxon>
        <taxon>Aculeata</taxon>
        <taxon>Formicoidea</taxon>
        <taxon>Formicidae</taxon>
        <taxon>Myrmicinae</taxon>
        <taxon>Pseudoatta</taxon>
    </lineage>
</organism>
<protein>
    <recommendedName>
        <fullName evidence="1">RNA-directed DNA polymerase</fullName>
        <ecNumber evidence="1">2.7.7.49</ecNumber>
    </recommendedName>
</protein>
<dbReference type="Proteomes" id="UP000668214">
    <property type="component" value="Unassembled WGS sequence"/>
</dbReference>
<dbReference type="PANTHER" id="PTHR37984">
    <property type="entry name" value="PROTEIN CBG26694"/>
    <property type="match status" value="1"/>
</dbReference>
<keyword evidence="2" id="KW-0511">Multifunctional enzyme</keyword>
<dbReference type="InterPro" id="IPR043128">
    <property type="entry name" value="Rev_trsase/Diguanyl_cyclase"/>
</dbReference>
<reference evidence="7" key="1">
    <citation type="submission" date="2020-02" db="EMBL/GenBank/DDBJ databases">
        <title>Relaxed selection underlies rapid genomic changes in the transitions from sociality to social parasitism in ants.</title>
        <authorList>
            <person name="Bi X."/>
        </authorList>
    </citation>
    <scope>NUCLEOTIDE SEQUENCE</scope>
    <source>
        <strain evidence="7">BGI-DK2014c</strain>
        <tissue evidence="7">Whole body</tissue>
    </source>
</reference>
<feature type="non-terminal residue" evidence="7">
    <location>
        <position position="1"/>
    </location>
</feature>
<dbReference type="Gene3D" id="3.30.70.270">
    <property type="match status" value="3"/>
</dbReference>
<dbReference type="InterPro" id="IPR050951">
    <property type="entry name" value="Retrovirus_Pol_polyprotein"/>
</dbReference>
<dbReference type="AlphaFoldDB" id="A0A836ECF2"/>
<name>A0A836ECF2_9HYME</name>
<evidence type="ECO:0000313" key="7">
    <source>
        <dbReference type="EMBL" id="KAG5309148.1"/>
    </source>
</evidence>
<keyword evidence="8" id="KW-1185">Reference proteome</keyword>
<evidence type="ECO:0000256" key="2">
    <source>
        <dbReference type="ARBA" id="ARBA00023268"/>
    </source>
</evidence>
<dbReference type="Pfam" id="PF17919">
    <property type="entry name" value="RT_RNaseH_2"/>
    <property type="match status" value="1"/>
</dbReference>
<accession>A0A836ECF2</accession>
<dbReference type="InterPro" id="IPR041577">
    <property type="entry name" value="RT_RNaseH_2"/>
</dbReference>
<dbReference type="InterPro" id="IPR041588">
    <property type="entry name" value="Integrase_H2C2"/>
</dbReference>
<feature type="domain" description="Reverse transcriptase/retrotransposon-derived protein RNase H-like" evidence="5">
    <location>
        <begin position="189"/>
        <end position="287"/>
    </location>
</feature>
<dbReference type="FunFam" id="3.30.70.270:FF:000020">
    <property type="entry name" value="Transposon Tf2-6 polyprotein-like Protein"/>
    <property type="match status" value="1"/>
</dbReference>
<evidence type="ECO:0000256" key="3">
    <source>
        <dbReference type="SAM" id="MobiDB-lite"/>
    </source>
</evidence>
<feature type="non-terminal residue" evidence="7">
    <location>
        <position position="470"/>
    </location>
</feature>
<dbReference type="Pfam" id="PF00078">
    <property type="entry name" value="RVT_1"/>
    <property type="match status" value="1"/>
</dbReference>
<dbReference type="Gene3D" id="1.10.340.70">
    <property type="match status" value="1"/>
</dbReference>
<dbReference type="InterPro" id="IPR043502">
    <property type="entry name" value="DNA/RNA_pol_sf"/>
</dbReference>
<feature type="domain" description="Integrase zinc-binding" evidence="6">
    <location>
        <begin position="340"/>
        <end position="383"/>
    </location>
</feature>
<comment type="caution">
    <text evidence="7">The sequence shown here is derived from an EMBL/GenBank/DDBJ whole genome shotgun (WGS) entry which is preliminary data.</text>
</comment>
<evidence type="ECO:0000259" key="6">
    <source>
        <dbReference type="Pfam" id="PF17921"/>
    </source>
</evidence>
<gene>
    <name evidence="7" type="primary">Pol_21</name>
    <name evidence="7" type="ORF">G6Z78_0011976</name>
</gene>
<evidence type="ECO:0000313" key="8">
    <source>
        <dbReference type="Proteomes" id="UP000668214"/>
    </source>
</evidence>
<dbReference type="CDD" id="cd09274">
    <property type="entry name" value="RNase_HI_RT_Ty3"/>
    <property type="match status" value="1"/>
</dbReference>
<sequence>MVQQGLCKPSKRDYRKLNEITVLDHYSIPFLQDSTHFLHGKTVFSTIDSVRAYQQIPVRESDIPKTAIITPFGLFEFPYMTFGLRNAAQTFQRFMDQHGIAINPNKCVFGQKSVNFLGHVISAEGIKPLPEKVQAIVDFQESTTEKGLRRFLGILNFYNRFLKDIASIQTPLLKVISGRKHNNNAKIEWISELKQSFQRVKEHLAQATSLAFPNSKATLSLQTDASDKAIGVVLQQYSNRFLQPLNFFSRKLTPTQTKYSAYDRELLAIYMAIKHFRYMLEGRNFHVITNHKPFIQSGAENIVADALYRADTIVMPISLDMQEIAEAQASDDKLQQLKQSTSTRVFDMVHQMSHSSGRATHRQIAQKFVWPSMAKDIKEWTRTFERNRRPLDQPPHKVLERISDKVFAIEIDGKSNNVTVDRLKPAYVLIQDSETTPSTASPSSTNIPVQGEPKTYPSPATKRKTVSFIK</sequence>
<feature type="compositionally biased region" description="Low complexity" evidence="3">
    <location>
        <begin position="435"/>
        <end position="445"/>
    </location>
</feature>
<dbReference type="InterPro" id="IPR000477">
    <property type="entry name" value="RT_dom"/>
</dbReference>
<dbReference type="PANTHER" id="PTHR37984:SF5">
    <property type="entry name" value="PROTEIN NYNRIN-LIKE"/>
    <property type="match status" value="1"/>
</dbReference>
<feature type="region of interest" description="Disordered" evidence="3">
    <location>
        <begin position="433"/>
        <end position="470"/>
    </location>
</feature>
<evidence type="ECO:0000259" key="5">
    <source>
        <dbReference type="Pfam" id="PF17919"/>
    </source>
</evidence>